<dbReference type="NCBIfam" id="TIGR01307">
    <property type="entry name" value="pgm_bpd_ind"/>
    <property type="match status" value="1"/>
</dbReference>
<dbReference type="KEGG" id="apro:F751_5143"/>
<dbReference type="Pfam" id="PF06415">
    <property type="entry name" value="iPGM_N"/>
    <property type="match status" value="1"/>
</dbReference>
<dbReference type="SUPFAM" id="SSF64158">
    <property type="entry name" value="2,3-Bisphosphoglycerate-independent phosphoglycerate mutase, substrate-binding domain"/>
    <property type="match status" value="1"/>
</dbReference>
<dbReference type="Proteomes" id="UP000279271">
    <property type="component" value="Unassembled WGS sequence"/>
</dbReference>
<evidence type="ECO:0000256" key="5">
    <source>
        <dbReference type="ARBA" id="ARBA00012026"/>
    </source>
</evidence>
<dbReference type="CDD" id="cd16010">
    <property type="entry name" value="iPGM"/>
    <property type="match status" value="1"/>
</dbReference>
<comment type="catalytic activity">
    <reaction evidence="1">
        <text>(2R)-2-phosphoglycerate = (2R)-3-phosphoglycerate</text>
        <dbReference type="Rhea" id="RHEA:15901"/>
        <dbReference type="ChEBI" id="CHEBI:58272"/>
        <dbReference type="ChEBI" id="CHEBI:58289"/>
        <dbReference type="EC" id="5.4.2.12"/>
    </reaction>
</comment>
<reference evidence="12 14" key="1">
    <citation type="journal article" date="2014" name="BMC Genomics">
        <title>Oil accumulation mechanisms of the oleaginous microalga Chlorella protothecoides revealed through its genome, transcriptomes, and proteomes.</title>
        <authorList>
            <person name="Gao C."/>
            <person name="Wang Y."/>
            <person name="Shen Y."/>
            <person name="Yan D."/>
            <person name="He X."/>
            <person name="Dai J."/>
            <person name="Wu Q."/>
        </authorList>
    </citation>
    <scope>NUCLEOTIDE SEQUENCE [LARGE SCALE GENOMIC DNA]</scope>
    <source>
        <strain evidence="12 14">0710</strain>
    </source>
</reference>
<evidence type="ECO:0000256" key="6">
    <source>
        <dbReference type="ARBA" id="ARBA00022723"/>
    </source>
</evidence>
<evidence type="ECO:0000256" key="3">
    <source>
        <dbReference type="ARBA" id="ARBA00004798"/>
    </source>
</evidence>
<dbReference type="InterPro" id="IPR036646">
    <property type="entry name" value="PGAM_B_sf"/>
</dbReference>
<evidence type="ECO:0000256" key="2">
    <source>
        <dbReference type="ARBA" id="ARBA00001936"/>
    </source>
</evidence>
<feature type="domain" description="Metalloenzyme" evidence="10">
    <location>
        <begin position="45"/>
        <end position="570"/>
    </location>
</feature>
<dbReference type="GeneID" id="23616534"/>
<evidence type="ECO:0000259" key="10">
    <source>
        <dbReference type="Pfam" id="PF01676"/>
    </source>
</evidence>
<keyword evidence="6" id="KW-0479">Metal-binding</keyword>
<evidence type="ECO:0000256" key="9">
    <source>
        <dbReference type="ARBA" id="ARBA00023235"/>
    </source>
</evidence>
<dbReference type="AlphaFoldDB" id="A0A087SEZ7"/>
<dbReference type="RefSeq" id="XP_011397188.1">
    <property type="nucleotide sequence ID" value="XM_011398886.1"/>
</dbReference>
<dbReference type="SUPFAM" id="SSF53649">
    <property type="entry name" value="Alkaline phosphatase-like"/>
    <property type="match status" value="1"/>
</dbReference>
<dbReference type="GO" id="GO:0010037">
    <property type="term" value="P:response to carbon dioxide"/>
    <property type="evidence" value="ECO:0007669"/>
    <property type="project" value="UniProtKB-ARBA"/>
</dbReference>
<dbReference type="UniPathway" id="UPA00109">
    <property type="reaction ID" value="UER00186"/>
</dbReference>
<dbReference type="eggNOG" id="KOG4513">
    <property type="taxonomic scope" value="Eukaryota"/>
</dbReference>
<dbReference type="STRING" id="3075.A0A087SEZ7"/>
<keyword evidence="7" id="KW-0324">Glycolysis</keyword>
<evidence type="ECO:0000256" key="8">
    <source>
        <dbReference type="ARBA" id="ARBA00023211"/>
    </source>
</evidence>
<keyword evidence="8" id="KW-0464">Manganese</keyword>
<reference evidence="13" key="4">
    <citation type="submission" date="2018-11" db="EMBL/GenBank/DDBJ databases">
        <title>Characterization of plant carbon substrate utilization by Auxenochlorella protothecoides.</title>
        <authorList>
            <person name="Vogler B.W."/>
            <person name="Starkenburg S.R."/>
            <person name="Sudasinghe N."/>
            <person name="Schambach J.Y."/>
            <person name="Rollin J.A."/>
            <person name="Pattathil S."/>
            <person name="Barry A.N."/>
        </authorList>
    </citation>
    <scope>NUCLEOTIDE SEQUENCE [LARGE SCALE GENOMIC DNA]</scope>
    <source>
        <strain evidence="13">UTEX 25</strain>
    </source>
</reference>
<evidence type="ECO:0000256" key="7">
    <source>
        <dbReference type="ARBA" id="ARBA00023152"/>
    </source>
</evidence>
<dbReference type="Proteomes" id="UP000028924">
    <property type="component" value="Unassembled WGS sequence"/>
</dbReference>
<reference evidence="13" key="3">
    <citation type="submission" date="2018-10" db="EMBL/GenBank/DDBJ databases">
        <authorList>
            <person name="Hovde B."/>
            <person name="Zhang X."/>
        </authorList>
    </citation>
    <scope>NUCLEOTIDE SEQUENCE [LARGE SCALE GENOMIC DNA]</scope>
    <source>
        <strain evidence="13">UTEX 25</strain>
    </source>
</reference>
<name>A0A087SEZ7_AUXPR</name>
<dbReference type="PANTHER" id="PTHR31637:SF0">
    <property type="entry name" value="2,3-BISPHOSPHOGLYCERATE-INDEPENDENT PHOSPHOGLYCERATE MUTASE"/>
    <property type="match status" value="1"/>
</dbReference>
<evidence type="ECO:0000256" key="1">
    <source>
        <dbReference type="ARBA" id="ARBA00000370"/>
    </source>
</evidence>
<evidence type="ECO:0000313" key="15">
    <source>
        <dbReference type="Proteomes" id="UP000279271"/>
    </source>
</evidence>
<dbReference type="InterPro" id="IPR017850">
    <property type="entry name" value="Alkaline_phosphatase_core_sf"/>
</dbReference>
<evidence type="ECO:0000313" key="13">
    <source>
        <dbReference type="EMBL" id="RMZ56196.1"/>
    </source>
</evidence>
<dbReference type="InterPro" id="IPR006124">
    <property type="entry name" value="Metalloenzyme"/>
</dbReference>
<feature type="domain" description="BPG-independent PGAM N-terminal" evidence="11">
    <location>
        <begin position="127"/>
        <end position="349"/>
    </location>
</feature>
<evidence type="ECO:0000256" key="4">
    <source>
        <dbReference type="ARBA" id="ARBA00008819"/>
    </source>
</evidence>
<dbReference type="GO" id="GO:0006007">
    <property type="term" value="P:glucose catabolic process"/>
    <property type="evidence" value="ECO:0007669"/>
    <property type="project" value="InterPro"/>
</dbReference>
<dbReference type="OrthoDB" id="952271at2759"/>
<dbReference type="InterPro" id="IPR011258">
    <property type="entry name" value="BPG-indep_PGM_N"/>
</dbReference>
<organism evidence="12 14">
    <name type="scientific">Auxenochlorella protothecoides</name>
    <name type="common">Green microalga</name>
    <name type="synonym">Chlorella protothecoides</name>
    <dbReference type="NCBI Taxonomy" id="3075"/>
    <lineage>
        <taxon>Eukaryota</taxon>
        <taxon>Viridiplantae</taxon>
        <taxon>Chlorophyta</taxon>
        <taxon>core chlorophytes</taxon>
        <taxon>Trebouxiophyceae</taxon>
        <taxon>Chlorellales</taxon>
        <taxon>Chlorellaceae</taxon>
        <taxon>Auxenochlorella</taxon>
    </lineage>
</organism>
<evidence type="ECO:0000313" key="14">
    <source>
        <dbReference type="Proteomes" id="UP000028924"/>
    </source>
</evidence>
<accession>A0A087SEZ7</accession>
<sequence length="585" mass="64102">MTDTATHTLGVKQHGQGHPDHLQEDVALLKSHKLKPHPTIPRATKPILICVLDGWGESEYHDKFNAIHAAETPAMDELRASAPGRWRLIKAHGTAVGLPSDADMGNSEVGHNALGAGQIVDQGAKCVDRSLETGEVWSGEGWRAIQDSARAGTLHLIGLLSDGGVHSRYDQLQLLMEGAVRQGVRRIRLHALSDGRDVGENTAVKWVTKAQGDIDRWNSEHGIDIRIASGGGRMHVTMDRYESDWAVVKAGYYAHVLGEAPNTYTSAIDAVTDLKRNNEVSDQWVDPWVVVDDGGKPVGAVQDGDAVVTFNFRADRMVEISKALEYEEFDHFDRKRWPKIKFAGIMQYDGELKLPSIYLVPPPLIERASEQYLVGSGVRIFACSESQKIGHVTFFWNGNRSGYLDKNLEEFVEIKSDQGISFDKKPEMKAAKIAERVKEAILSGKYDVIRCNFPNSDMVGHTGKLKATVISCAAADRGVKVLLDAVEEVGGSFLVTADHGNAEEMVKRNKDGSPKYTDGEPEVLTSHTLNPVPIAIGGPGLPKNIRFREDLPGAGLTNVTATYINMLGFEAPDFYEPSLITTDKP</sequence>
<dbReference type="GO" id="GO:0005737">
    <property type="term" value="C:cytoplasm"/>
    <property type="evidence" value="ECO:0007669"/>
    <property type="project" value="InterPro"/>
</dbReference>
<dbReference type="Pfam" id="PF01676">
    <property type="entry name" value="Metalloenzyme"/>
    <property type="match status" value="1"/>
</dbReference>
<dbReference type="EC" id="5.4.2.12" evidence="5"/>
<evidence type="ECO:0000313" key="12">
    <source>
        <dbReference type="EMBL" id="KFM24301.1"/>
    </source>
</evidence>
<dbReference type="Gene3D" id="3.40.720.10">
    <property type="entry name" value="Alkaline Phosphatase, subunit A"/>
    <property type="match status" value="1"/>
</dbReference>
<protein>
    <recommendedName>
        <fullName evidence="5">phosphoglycerate mutase (2,3-diphosphoglycerate-independent)</fullName>
        <ecNumber evidence="5">5.4.2.12</ecNumber>
    </recommendedName>
</protein>
<gene>
    <name evidence="13" type="ORF">APUTEX25_002386</name>
    <name evidence="12" type="ORF">F751_5143</name>
</gene>
<dbReference type="GO" id="GO:0004619">
    <property type="term" value="F:phosphoglycerate mutase activity"/>
    <property type="evidence" value="ECO:0007669"/>
    <property type="project" value="UniProtKB-EC"/>
</dbReference>
<dbReference type="Gene3D" id="3.40.1450.10">
    <property type="entry name" value="BPG-independent phosphoglycerate mutase, domain B"/>
    <property type="match status" value="1"/>
</dbReference>
<dbReference type="FunFam" id="3.40.1450.10:FF:000002">
    <property type="entry name" value="2,3-bisphosphoglycerate-independent phosphoglycerate mutase"/>
    <property type="match status" value="1"/>
</dbReference>
<keyword evidence="9" id="KW-0413">Isomerase</keyword>
<comment type="similarity">
    <text evidence="4">Belongs to the BPG-independent phosphoglycerate mutase family.</text>
</comment>
<dbReference type="PANTHER" id="PTHR31637">
    <property type="entry name" value="2,3-BISPHOSPHOGLYCERATE-INDEPENDENT PHOSPHOGLYCERATE MUTASE"/>
    <property type="match status" value="1"/>
</dbReference>
<dbReference type="InterPro" id="IPR005995">
    <property type="entry name" value="Pgm_bpd_ind"/>
</dbReference>
<proteinExistence type="inferred from homology"/>
<dbReference type="GO" id="GO:0030145">
    <property type="term" value="F:manganese ion binding"/>
    <property type="evidence" value="ECO:0007669"/>
    <property type="project" value="InterPro"/>
</dbReference>
<evidence type="ECO:0000259" key="11">
    <source>
        <dbReference type="Pfam" id="PF06415"/>
    </source>
</evidence>
<dbReference type="EMBL" id="KL662106">
    <property type="protein sequence ID" value="KFM24301.1"/>
    <property type="molecule type" value="Genomic_DNA"/>
</dbReference>
<dbReference type="EMBL" id="QOKY01000151">
    <property type="protein sequence ID" value="RMZ56196.1"/>
    <property type="molecule type" value="Genomic_DNA"/>
</dbReference>
<comment type="cofactor">
    <cofactor evidence="2">
        <name>Mn(2+)</name>
        <dbReference type="ChEBI" id="CHEBI:29035"/>
    </cofactor>
</comment>
<dbReference type="GO" id="GO:0006096">
    <property type="term" value="P:glycolytic process"/>
    <property type="evidence" value="ECO:0007669"/>
    <property type="project" value="UniProtKB-UniPathway"/>
</dbReference>
<keyword evidence="14" id="KW-1185">Reference proteome</keyword>
<comment type="pathway">
    <text evidence="3">Carbohydrate degradation; glycolysis; pyruvate from D-glyceraldehyde 3-phosphate: step 3/5.</text>
</comment>
<reference evidence="15" key="2">
    <citation type="journal article" date="2018" name="Algal Res.">
        <title>Characterization of plant carbon substrate utilization by Auxenochlorella protothecoides.</title>
        <authorList>
            <person name="Vogler B.W."/>
            <person name="Starkenburg S.R."/>
            <person name="Sudasinghe N."/>
            <person name="Schambach J.Y."/>
            <person name="Rollin J.A."/>
            <person name="Pattathil S."/>
            <person name="Barry A.N."/>
        </authorList>
    </citation>
    <scope>NUCLEOTIDE SEQUENCE [LARGE SCALE GENOMIC DNA]</scope>
    <source>
        <strain evidence="15">UTEX 25</strain>
    </source>
</reference>